<gene>
    <name evidence="1" type="ordered locus">Rumal_3505</name>
</gene>
<dbReference type="KEGG" id="ral:Rumal_3505"/>
<dbReference type="Proteomes" id="UP000006919">
    <property type="component" value="Plasmid pRUMAL01"/>
</dbReference>
<proteinExistence type="predicted"/>
<protein>
    <submittedName>
        <fullName evidence="1">Uncharacterized protein</fullName>
    </submittedName>
</protein>
<geneLocation type="plasmid" evidence="1 2">
    <name>pRUMAL01</name>
</geneLocation>
<sequence length="129" mass="15350">MAQFKENDFIICKPAEEKRTKANVDFEIYARIVKIDESTNTAFLDKYLEQGLLHCETGKDIDGNEVYNKFPLNEIDRFYQLMNNEEKHIFRDNLQKIKDRTVKDPWKSIRMYSNKVKATYEAICNDINE</sequence>
<organism evidence="1 2">
    <name type="scientific">Ruminococcus albus (strain ATCC 27210 / DSM 20455 / JCM 14654 / NCDO 2250 / 7)</name>
    <dbReference type="NCBI Taxonomy" id="697329"/>
    <lineage>
        <taxon>Bacteria</taxon>
        <taxon>Bacillati</taxon>
        <taxon>Bacillota</taxon>
        <taxon>Clostridia</taxon>
        <taxon>Eubacteriales</taxon>
        <taxon>Oscillospiraceae</taxon>
        <taxon>Ruminococcus</taxon>
    </lineage>
</organism>
<accession>E6UJV4</accession>
<evidence type="ECO:0000313" key="1">
    <source>
        <dbReference type="EMBL" id="ADU23950.1"/>
    </source>
</evidence>
<dbReference type="RefSeq" id="WP_013483499.1">
    <property type="nucleotide sequence ID" value="NC_014824.1"/>
</dbReference>
<keyword evidence="1" id="KW-0614">Plasmid</keyword>
<dbReference type="InterPro" id="IPR015422">
    <property type="entry name" value="PyrdxlP-dep_Trfase_small"/>
</dbReference>
<dbReference type="EMBL" id="CP002404">
    <property type="protein sequence ID" value="ADU23950.1"/>
    <property type="molecule type" value="Genomic_DNA"/>
</dbReference>
<reference evidence="2" key="1">
    <citation type="journal article" date="2011" name="J. Bacteriol.">
        <title>Complete genome of the cellulolytic ruminal bacterium Ruminococcus albus 7.</title>
        <authorList>
            <person name="Suen G."/>
            <person name="Stevenson D.M."/>
            <person name="Bruce D.C."/>
            <person name="Chertkov O."/>
            <person name="Copeland A."/>
            <person name="Cheng J.F."/>
            <person name="Detter C."/>
            <person name="Detter J.C."/>
            <person name="Goodwin L.A."/>
            <person name="Han C.S."/>
            <person name="Hauser L.J."/>
            <person name="Ivanova N.N."/>
            <person name="Kyrpides N.C."/>
            <person name="Land M.L."/>
            <person name="Lapidus A."/>
            <person name="Lucas S."/>
            <person name="Ovchinnikova G."/>
            <person name="Pitluck S."/>
            <person name="Tapia R."/>
            <person name="Woyke T."/>
            <person name="Boyum J."/>
            <person name="Mead D."/>
            <person name="Weimer P.J."/>
        </authorList>
    </citation>
    <scope>NUCLEOTIDE SEQUENCE [LARGE SCALE GENOMIC DNA]</scope>
    <source>
        <strain evidence="2">ATCC 27210 / DSM 20455 / JCM 14654 / NCDO 2250 / 7</strain>
        <plasmid evidence="2">pRUMAL01</plasmid>
    </source>
</reference>
<dbReference type="AlphaFoldDB" id="E6UJV4"/>
<evidence type="ECO:0000313" key="2">
    <source>
        <dbReference type="Proteomes" id="UP000006919"/>
    </source>
</evidence>
<dbReference type="Gene3D" id="3.90.1150.10">
    <property type="entry name" value="Aspartate Aminotransferase, domain 1"/>
    <property type="match status" value="1"/>
</dbReference>
<name>E6UJV4_RUMA7</name>
<dbReference type="HOGENOM" id="CLU_1947249_0_0_9"/>